<gene>
    <name evidence="4" type="ORF">H5P30_09830</name>
</gene>
<dbReference type="Gene3D" id="3.40.50.300">
    <property type="entry name" value="P-loop containing nucleotide triphosphate hydrolases"/>
    <property type="match status" value="1"/>
</dbReference>
<dbReference type="AlphaFoldDB" id="A0A7X1E4I2"/>
<dbReference type="RefSeq" id="WP_185692774.1">
    <property type="nucleotide sequence ID" value="NZ_JACHVA010000082.1"/>
</dbReference>
<dbReference type="Pfam" id="PF05876">
    <property type="entry name" value="GpA_ATPase"/>
    <property type="match status" value="1"/>
</dbReference>
<dbReference type="Pfam" id="PF20454">
    <property type="entry name" value="GpA_nuclease"/>
    <property type="match status" value="1"/>
</dbReference>
<evidence type="ECO:0000256" key="1">
    <source>
        <dbReference type="SAM" id="MobiDB-lite"/>
    </source>
</evidence>
<dbReference type="GO" id="GO:0004519">
    <property type="term" value="F:endonuclease activity"/>
    <property type="evidence" value="ECO:0007669"/>
    <property type="project" value="InterPro"/>
</dbReference>
<comment type="caution">
    <text evidence="4">The sequence shown here is derived from an EMBL/GenBank/DDBJ whole genome shotgun (WGS) entry which is preliminary data.</text>
</comment>
<proteinExistence type="predicted"/>
<keyword evidence="5" id="KW-1185">Reference proteome</keyword>
<dbReference type="GO" id="GO:0016887">
    <property type="term" value="F:ATP hydrolysis activity"/>
    <property type="evidence" value="ECO:0007669"/>
    <property type="project" value="InterPro"/>
</dbReference>
<reference evidence="4 5" key="1">
    <citation type="submission" date="2020-07" db="EMBL/GenBank/DDBJ databases">
        <authorList>
            <person name="Feng X."/>
        </authorList>
    </citation>
    <scope>NUCLEOTIDE SEQUENCE [LARGE SCALE GENOMIC DNA]</scope>
    <source>
        <strain evidence="4 5">JCM14086</strain>
    </source>
</reference>
<organism evidence="4 5">
    <name type="scientific">Puniceicoccus vermicola</name>
    <dbReference type="NCBI Taxonomy" id="388746"/>
    <lineage>
        <taxon>Bacteria</taxon>
        <taxon>Pseudomonadati</taxon>
        <taxon>Verrucomicrobiota</taxon>
        <taxon>Opitutia</taxon>
        <taxon>Puniceicoccales</taxon>
        <taxon>Puniceicoccaceae</taxon>
        <taxon>Puniceicoccus</taxon>
    </lineage>
</organism>
<name>A0A7X1E4I2_9BACT</name>
<evidence type="ECO:0000259" key="2">
    <source>
        <dbReference type="Pfam" id="PF05876"/>
    </source>
</evidence>
<dbReference type="InterPro" id="IPR046454">
    <property type="entry name" value="GpA_endonuclease"/>
</dbReference>
<feature type="domain" description="Phage terminase large subunit GpA ATPase" evidence="2">
    <location>
        <begin position="10"/>
        <end position="268"/>
    </location>
</feature>
<sequence>MYLAGPQERQQGKLSLDFSPYLRGMLDLAADPQYRETWAVCGSQIGKTLFLRVLMAYYAYFYGGPQLTVFPTLQNALEFSEHRWQTLVEASPVLRELVPEARSDYKKLSQILGRAKINFTGGGSSANLRSLSIRWLFLDEIEAFSDGFSLEKEGETTPLELIRDRVKAFGNFAKQFYASTPKTDDGPSWRGYCRGTQHQYFVSSPYALDEEKFLLETPMVKCDPRAKVENGYDWKRLKENNAVWIECPYTKKPIYSAQRNEMLHGGEWRQTNPDAEPDILSLNISSLYSPTVSLNSYFIKFLKGQDSPAAMQAFCNGYEAQPFSLDYKSQRKEEIQNCILPYSRGEHEDAKYRIITIDVQKDWFYFVCRGYGRNGSYLLDYGKLYTHADIDDLIEKYQPIMTGIDNNYAQRSNEMNKFVYDRISKGRKICTLRGWESIKSGKPFEEKYLNPFVGTSKQKWTKKILNIWINNDIWKSEVHNARSGNSNRWFVFDGVGDDYVDMLFAESPREIFDKNGKKKIVWKQRRKRNEAFDVECYNAALALYCGVEKTIQREITLAKSQEPEEILESVPEPEPKKKITLPPLVGAGKY</sequence>
<evidence type="ECO:0000313" key="4">
    <source>
        <dbReference type="EMBL" id="MBC2602074.1"/>
    </source>
</evidence>
<feature type="domain" description="Terminase large subunit GpA endonuclease" evidence="3">
    <location>
        <begin position="281"/>
        <end position="548"/>
    </location>
</feature>
<feature type="region of interest" description="Disordered" evidence="1">
    <location>
        <begin position="562"/>
        <end position="590"/>
    </location>
</feature>
<evidence type="ECO:0000313" key="5">
    <source>
        <dbReference type="Proteomes" id="UP000525652"/>
    </source>
</evidence>
<dbReference type="InterPro" id="IPR027417">
    <property type="entry name" value="P-loop_NTPase"/>
</dbReference>
<dbReference type="InterPro" id="IPR046453">
    <property type="entry name" value="GpA_ATPase"/>
</dbReference>
<accession>A0A7X1E4I2</accession>
<protein>
    <submittedName>
        <fullName evidence="4">Phage terminase large subunit family protein</fullName>
    </submittedName>
</protein>
<evidence type="ECO:0000259" key="3">
    <source>
        <dbReference type="Pfam" id="PF20454"/>
    </source>
</evidence>
<dbReference type="EMBL" id="JACHVA010000082">
    <property type="protein sequence ID" value="MBC2602074.1"/>
    <property type="molecule type" value="Genomic_DNA"/>
</dbReference>
<dbReference type="Proteomes" id="UP000525652">
    <property type="component" value="Unassembled WGS sequence"/>
</dbReference>